<feature type="chain" id="PRO_5002091210" evidence="4">
    <location>
        <begin position="23"/>
        <end position="135"/>
    </location>
</feature>
<evidence type="ECO:0000256" key="2">
    <source>
        <dbReference type="ARBA" id="ARBA00022525"/>
    </source>
</evidence>
<comment type="similarity">
    <text evidence="3">Belongs to the A9/FIL1 family.</text>
</comment>
<dbReference type="EMBL" id="KN672080">
    <property type="protein sequence ID" value="KHM99143.1"/>
    <property type="molecule type" value="Genomic_DNA"/>
</dbReference>
<organism evidence="6">
    <name type="scientific">Glycine soja</name>
    <name type="common">Wild soybean</name>
    <dbReference type="NCBI Taxonomy" id="3848"/>
    <lineage>
        <taxon>Eukaryota</taxon>
        <taxon>Viridiplantae</taxon>
        <taxon>Streptophyta</taxon>
        <taxon>Embryophyta</taxon>
        <taxon>Tracheophyta</taxon>
        <taxon>Spermatophyta</taxon>
        <taxon>Magnoliopsida</taxon>
        <taxon>eudicotyledons</taxon>
        <taxon>Gunneridae</taxon>
        <taxon>Pentapetalae</taxon>
        <taxon>rosids</taxon>
        <taxon>fabids</taxon>
        <taxon>Fabales</taxon>
        <taxon>Fabaceae</taxon>
        <taxon>Papilionoideae</taxon>
        <taxon>50 kb inversion clade</taxon>
        <taxon>NPAAA clade</taxon>
        <taxon>indigoferoid/millettioid clade</taxon>
        <taxon>Phaseoleae</taxon>
        <taxon>Glycine</taxon>
        <taxon>Glycine subgen. Soja</taxon>
    </lineage>
</organism>
<dbReference type="Pfam" id="PF00234">
    <property type="entry name" value="Tryp_alpha_amyl"/>
    <property type="match status" value="1"/>
</dbReference>
<dbReference type="Gene3D" id="1.10.110.10">
    <property type="entry name" value="Plant lipid-transfer and hydrophobic proteins"/>
    <property type="match status" value="1"/>
</dbReference>
<accession>A0A0B2NV49</accession>
<evidence type="ECO:0000256" key="1">
    <source>
        <dbReference type="ARBA" id="ARBA00004613"/>
    </source>
</evidence>
<keyword evidence="2" id="KW-0964">Secreted</keyword>
<proteinExistence type="inferred from homology"/>
<feature type="domain" description="Bifunctional inhibitor/plant lipid transfer protein/seed storage helical" evidence="5">
    <location>
        <begin position="33"/>
        <end position="92"/>
    </location>
</feature>
<gene>
    <name evidence="6" type="ORF">glysoja_032034</name>
</gene>
<dbReference type="AlphaFoldDB" id="A0A0B2NV49"/>
<feature type="signal peptide" evidence="4">
    <location>
        <begin position="1"/>
        <end position="22"/>
    </location>
</feature>
<reference evidence="6" key="1">
    <citation type="submission" date="2014-07" db="EMBL/GenBank/DDBJ databases">
        <title>Identification of a novel salt tolerance gene in wild soybean by whole-genome sequencing.</title>
        <authorList>
            <person name="Lam H.-M."/>
            <person name="Qi X."/>
            <person name="Li M.-W."/>
            <person name="Liu X."/>
            <person name="Xie M."/>
            <person name="Ni M."/>
            <person name="Xu X."/>
        </authorList>
    </citation>
    <scope>NUCLEOTIDE SEQUENCE [LARGE SCALE GENOMIC DNA]</scope>
    <source>
        <tissue evidence="6">Root</tissue>
    </source>
</reference>
<dbReference type="Proteomes" id="UP000053555">
    <property type="component" value="Unassembled WGS sequence"/>
</dbReference>
<dbReference type="SUPFAM" id="SSF47699">
    <property type="entry name" value="Bifunctional inhibitor/lipid-transfer protein/seed storage 2S albumin"/>
    <property type="match status" value="1"/>
</dbReference>
<evidence type="ECO:0000256" key="4">
    <source>
        <dbReference type="SAM" id="SignalP"/>
    </source>
</evidence>
<protein>
    <submittedName>
        <fullName evidence="6">Stamen-specific protein FIL1</fullName>
    </submittedName>
</protein>
<dbReference type="SMART" id="SM00499">
    <property type="entry name" value="AAI"/>
    <property type="match status" value="1"/>
</dbReference>
<keyword evidence="4" id="KW-0732">Signal</keyword>
<dbReference type="InterPro" id="IPR036312">
    <property type="entry name" value="Bifun_inhib/LTP/seed_sf"/>
</dbReference>
<dbReference type="PANTHER" id="PTHR35501">
    <property type="entry name" value="PROTEIN YY1"/>
    <property type="match status" value="1"/>
</dbReference>
<name>A0A0B2NV49_GLYSO</name>
<dbReference type="GO" id="GO:0005576">
    <property type="term" value="C:extracellular region"/>
    <property type="evidence" value="ECO:0007669"/>
    <property type="project" value="UniProtKB-SubCell"/>
</dbReference>
<dbReference type="PANTHER" id="PTHR35501:SF3">
    <property type="entry name" value="PROTEIN YY1"/>
    <property type="match status" value="1"/>
</dbReference>
<sequence>MAASPKSLLSLILLLLVVVAHGTQIAMAQSSTCTTQLSELNVCAPFVVPGVNTNPSSRCCNALQAVDRDCLCSTIRIASQLPSQCQIPSLGCSMLLTLSYSFYSDSTSARINFFINFLGVMKPTYVLYFYRSFLI</sequence>
<dbReference type="InterPro" id="IPR016140">
    <property type="entry name" value="Bifunc_inhib/LTP/seed_store"/>
</dbReference>
<evidence type="ECO:0000259" key="5">
    <source>
        <dbReference type="SMART" id="SM00499"/>
    </source>
</evidence>
<comment type="subcellular location">
    <subcellularLocation>
        <location evidence="1">Secreted</location>
    </subcellularLocation>
</comment>
<evidence type="ECO:0000313" key="6">
    <source>
        <dbReference type="EMBL" id="KHM99143.1"/>
    </source>
</evidence>
<evidence type="ECO:0000256" key="3">
    <source>
        <dbReference type="ARBA" id="ARBA00038300"/>
    </source>
</evidence>